<organism evidence="1 2">
    <name type="scientific">Septoria linicola</name>
    <dbReference type="NCBI Taxonomy" id="215465"/>
    <lineage>
        <taxon>Eukaryota</taxon>
        <taxon>Fungi</taxon>
        <taxon>Dikarya</taxon>
        <taxon>Ascomycota</taxon>
        <taxon>Pezizomycotina</taxon>
        <taxon>Dothideomycetes</taxon>
        <taxon>Dothideomycetidae</taxon>
        <taxon>Mycosphaerellales</taxon>
        <taxon>Mycosphaerellaceae</taxon>
        <taxon>Septoria</taxon>
    </lineage>
</organism>
<gene>
    <name evidence="1" type="ORF">Slin15195_G088750</name>
</gene>
<sequence length="419" mass="46884">MCQLCHSTASPPEIHICKEDAKDIEIAKYLENVPEEHRWLHRKCHQCGVWIEKETACNHMTCTCGGQFCSCCGRQWQGHWVQCRGGCPKHERPEYYSEGYNQNGYRPSTGLDRDGVTWEAVHGQEGTFGEWGYEGLEIGWNYDAEGVDALGRDRNGPTGEIVMDLTKMIKTSTTSIVLVMMGTEFREIGTKISTETPGVSYNIFGYNQFGWSRQGRDVDGRDREGNDNEGYDREGFNRWYVDRQGLRPSGYTLHHKDLEGNIEPGYYMAPGGNVQPEHECVGYGCCRTAGPLIDDYTLSAQCHLCGSLVLGALWDESEADGIDVPFLCDSCYATPDNEFKALKTLPVWERSGALGFAEMIERIKGQDWELCGSTGFEDLIERVESGEQAILGVEDHTTSMATRLQAASSVMSGEHETPR</sequence>
<dbReference type="Proteomes" id="UP001056384">
    <property type="component" value="Chromosome 7"/>
</dbReference>
<dbReference type="EMBL" id="CP099424">
    <property type="protein sequence ID" value="USW55556.1"/>
    <property type="molecule type" value="Genomic_DNA"/>
</dbReference>
<dbReference type="Gene3D" id="1.20.120.1750">
    <property type="match status" value="1"/>
</dbReference>
<proteinExistence type="predicted"/>
<reference evidence="1" key="1">
    <citation type="submission" date="2022-06" db="EMBL/GenBank/DDBJ databases">
        <title>Complete genome sequences of two strains of the flax pathogen Septoria linicola.</title>
        <authorList>
            <person name="Lapalu N."/>
            <person name="Simon A."/>
            <person name="Demenou B."/>
            <person name="Paumier D."/>
            <person name="Guillot M.-P."/>
            <person name="Gout L."/>
            <person name="Valade R."/>
        </authorList>
    </citation>
    <scope>NUCLEOTIDE SEQUENCE</scope>
    <source>
        <strain evidence="1">SE15195</strain>
    </source>
</reference>
<name>A0A9Q9B3B1_9PEZI</name>
<accession>A0A9Q9B3B1</accession>
<evidence type="ECO:0008006" key="3">
    <source>
        <dbReference type="Google" id="ProtNLM"/>
    </source>
</evidence>
<protein>
    <recommendedName>
        <fullName evidence="3">RING-type domain-containing protein</fullName>
    </recommendedName>
</protein>
<dbReference type="SUPFAM" id="SSF57850">
    <property type="entry name" value="RING/U-box"/>
    <property type="match status" value="1"/>
</dbReference>
<keyword evidence="2" id="KW-1185">Reference proteome</keyword>
<dbReference type="CDD" id="cd20336">
    <property type="entry name" value="Rcat_RBR"/>
    <property type="match status" value="1"/>
</dbReference>
<dbReference type="AlphaFoldDB" id="A0A9Q9B3B1"/>
<evidence type="ECO:0000313" key="1">
    <source>
        <dbReference type="EMBL" id="USW55556.1"/>
    </source>
</evidence>
<evidence type="ECO:0000313" key="2">
    <source>
        <dbReference type="Proteomes" id="UP001056384"/>
    </source>
</evidence>